<gene>
    <name evidence="1" type="ORF">HAX54_034150</name>
</gene>
<evidence type="ECO:0000313" key="2">
    <source>
        <dbReference type="Proteomes" id="UP000823775"/>
    </source>
</evidence>
<name>A0ABS8VFR8_DATST</name>
<proteinExistence type="predicted"/>
<feature type="non-terminal residue" evidence="1">
    <location>
        <position position="63"/>
    </location>
</feature>
<keyword evidence="2" id="KW-1185">Reference proteome</keyword>
<comment type="caution">
    <text evidence="1">The sequence shown here is derived from an EMBL/GenBank/DDBJ whole genome shotgun (WGS) entry which is preliminary data.</text>
</comment>
<reference evidence="1 2" key="1">
    <citation type="journal article" date="2021" name="BMC Genomics">
        <title>Datura genome reveals duplications of psychoactive alkaloid biosynthetic genes and high mutation rate following tissue culture.</title>
        <authorList>
            <person name="Rajewski A."/>
            <person name="Carter-House D."/>
            <person name="Stajich J."/>
            <person name="Litt A."/>
        </authorList>
    </citation>
    <scope>NUCLEOTIDE SEQUENCE [LARGE SCALE GENOMIC DNA]</scope>
    <source>
        <strain evidence="1">AR-01</strain>
    </source>
</reference>
<accession>A0ABS8VFR8</accession>
<dbReference type="EMBL" id="JACEIK010004395">
    <property type="protein sequence ID" value="MCD9645312.1"/>
    <property type="molecule type" value="Genomic_DNA"/>
</dbReference>
<evidence type="ECO:0000313" key="1">
    <source>
        <dbReference type="EMBL" id="MCD9645312.1"/>
    </source>
</evidence>
<protein>
    <submittedName>
        <fullName evidence="1">Uncharacterized protein</fullName>
    </submittedName>
</protein>
<dbReference type="Proteomes" id="UP000823775">
    <property type="component" value="Unassembled WGS sequence"/>
</dbReference>
<sequence length="63" mass="6278">MACVGEGPKGECTSMLSSEQAAGAGGWVCQALHRVACPCSMASMSFLWLGAMGGAPCPLATIS</sequence>
<organism evidence="1 2">
    <name type="scientific">Datura stramonium</name>
    <name type="common">Jimsonweed</name>
    <name type="synonym">Common thornapple</name>
    <dbReference type="NCBI Taxonomy" id="4076"/>
    <lineage>
        <taxon>Eukaryota</taxon>
        <taxon>Viridiplantae</taxon>
        <taxon>Streptophyta</taxon>
        <taxon>Embryophyta</taxon>
        <taxon>Tracheophyta</taxon>
        <taxon>Spermatophyta</taxon>
        <taxon>Magnoliopsida</taxon>
        <taxon>eudicotyledons</taxon>
        <taxon>Gunneridae</taxon>
        <taxon>Pentapetalae</taxon>
        <taxon>asterids</taxon>
        <taxon>lamiids</taxon>
        <taxon>Solanales</taxon>
        <taxon>Solanaceae</taxon>
        <taxon>Solanoideae</taxon>
        <taxon>Datureae</taxon>
        <taxon>Datura</taxon>
    </lineage>
</organism>